<comment type="similarity">
    <text evidence="2">Belongs to the autoinducer-2 exporter (AI-2E) (TC 2.A.86) family.</text>
</comment>
<evidence type="ECO:0000256" key="4">
    <source>
        <dbReference type="ARBA" id="ARBA00022475"/>
    </source>
</evidence>
<dbReference type="AlphaFoldDB" id="A0A5N7MVI9"/>
<dbReference type="InterPro" id="IPR002549">
    <property type="entry name" value="AI-2E-like"/>
</dbReference>
<dbReference type="Pfam" id="PF01594">
    <property type="entry name" value="AI-2E_transport"/>
    <property type="match status" value="1"/>
</dbReference>
<feature type="transmembrane region" description="Helical" evidence="9">
    <location>
        <begin position="334"/>
        <end position="365"/>
    </location>
</feature>
<dbReference type="EMBL" id="VOSK01000503">
    <property type="protein sequence ID" value="MPR30977.1"/>
    <property type="molecule type" value="Genomic_DNA"/>
</dbReference>
<keyword evidence="3" id="KW-0813">Transport</keyword>
<evidence type="ECO:0000256" key="8">
    <source>
        <dbReference type="SAM" id="MobiDB-lite"/>
    </source>
</evidence>
<name>A0A5N7MVI9_9HYPH</name>
<dbReference type="OrthoDB" id="8113547at2"/>
<evidence type="ECO:0000256" key="3">
    <source>
        <dbReference type="ARBA" id="ARBA00022448"/>
    </source>
</evidence>
<keyword evidence="6 9" id="KW-1133">Transmembrane helix</keyword>
<gene>
    <name evidence="10" type="ORF">FS320_40185</name>
</gene>
<evidence type="ECO:0000256" key="1">
    <source>
        <dbReference type="ARBA" id="ARBA00004651"/>
    </source>
</evidence>
<proteinExistence type="inferred from homology"/>
<organism evidence="10 11">
    <name type="scientific">Microvirga tunisiensis</name>
    <dbReference type="NCBI Taxonomy" id="2108360"/>
    <lineage>
        <taxon>Bacteria</taxon>
        <taxon>Pseudomonadati</taxon>
        <taxon>Pseudomonadota</taxon>
        <taxon>Alphaproteobacteria</taxon>
        <taxon>Hyphomicrobiales</taxon>
        <taxon>Methylobacteriaceae</taxon>
        <taxon>Microvirga</taxon>
    </lineage>
</organism>
<feature type="transmembrane region" description="Helical" evidence="9">
    <location>
        <begin position="87"/>
        <end position="112"/>
    </location>
</feature>
<evidence type="ECO:0000256" key="6">
    <source>
        <dbReference type="ARBA" id="ARBA00022989"/>
    </source>
</evidence>
<keyword evidence="11" id="KW-1185">Reference proteome</keyword>
<dbReference type="PANTHER" id="PTHR21716:SF67">
    <property type="entry name" value="TRANSPORT PROTEIN YDIK-RELATED"/>
    <property type="match status" value="1"/>
</dbReference>
<evidence type="ECO:0000256" key="9">
    <source>
        <dbReference type="SAM" id="Phobius"/>
    </source>
</evidence>
<evidence type="ECO:0000256" key="2">
    <source>
        <dbReference type="ARBA" id="ARBA00009773"/>
    </source>
</evidence>
<feature type="region of interest" description="Disordered" evidence="8">
    <location>
        <begin position="1"/>
        <end position="23"/>
    </location>
</feature>
<accession>A0A5N7MVI9</accession>
<comment type="subcellular location">
    <subcellularLocation>
        <location evidence="1">Cell membrane</location>
        <topology evidence="1">Multi-pass membrane protein</topology>
    </subcellularLocation>
</comment>
<dbReference type="GO" id="GO:0005886">
    <property type="term" value="C:plasma membrane"/>
    <property type="evidence" value="ECO:0007669"/>
    <property type="project" value="UniProtKB-SubCell"/>
</dbReference>
<feature type="transmembrane region" description="Helical" evidence="9">
    <location>
        <begin position="289"/>
        <end position="314"/>
    </location>
</feature>
<sequence length="385" mass="40404">MRISGARFHGTTHGPKSTDLNAPDLSEAPASSTMFDTALRIGLVALLVYACARIVLPFAFVLMWSAILAVILYPLHLRLARQLGDRGAALLIGLIGVAVILGPMVIVVTSLATSLYSLISSVQSQDVALPPPPLWLDGAPLVGKKLTEIWTLVATNLPAALAKYGHLMSGPLAWVASFAGGLAIAELSFVLSFAIAMVLVVYGRGATEFAQRFLERVTSSQARAVQLVTLMAATIRGVALGVIGVALIQSVLLGVGFFAIGIQAAGPLTLIALLLGVMQVPLILLTLPVVGYVFATEPTLAAIIFLIWNVIVGLSDNILRPLMLGRGVEVPMPVILIGVLGGMIVDGLVGLFVGPVLLAVSYVLLLEWLRQNPVDDPHRGDAPAS</sequence>
<keyword evidence="7 9" id="KW-0472">Membrane</keyword>
<comment type="caution">
    <text evidence="10">The sequence shown here is derived from an EMBL/GenBank/DDBJ whole genome shotgun (WGS) entry which is preliminary data.</text>
</comment>
<keyword evidence="4" id="KW-1003">Cell membrane</keyword>
<reference evidence="10 11" key="1">
    <citation type="journal article" date="2019" name="Syst. Appl. Microbiol.">
        <title>Microvirga tunisiensis sp. nov., a root nodule symbiotic bacterium isolated from Lupinus micranthus and L. luteus grown in Northern Tunisia.</title>
        <authorList>
            <person name="Msaddak A."/>
            <person name="Rejili M."/>
            <person name="Duran D."/>
            <person name="Mars M."/>
            <person name="Palacios J.M."/>
            <person name="Ruiz-Argueso T."/>
            <person name="Rey L."/>
            <person name="Imperial J."/>
        </authorList>
    </citation>
    <scope>NUCLEOTIDE SEQUENCE [LARGE SCALE GENOMIC DNA]</scope>
    <source>
        <strain evidence="10 11">Lmie10</strain>
    </source>
</reference>
<evidence type="ECO:0000313" key="10">
    <source>
        <dbReference type="EMBL" id="MPR30977.1"/>
    </source>
</evidence>
<dbReference type="PANTHER" id="PTHR21716">
    <property type="entry name" value="TRANSMEMBRANE PROTEIN"/>
    <property type="match status" value="1"/>
</dbReference>
<dbReference type="Proteomes" id="UP000403266">
    <property type="component" value="Unassembled WGS sequence"/>
</dbReference>
<protein>
    <submittedName>
        <fullName evidence="10">AI-2E family transporter</fullName>
    </submittedName>
</protein>
<evidence type="ECO:0000256" key="7">
    <source>
        <dbReference type="ARBA" id="ARBA00023136"/>
    </source>
</evidence>
<evidence type="ECO:0000313" key="11">
    <source>
        <dbReference type="Proteomes" id="UP000403266"/>
    </source>
</evidence>
<feature type="transmembrane region" description="Helical" evidence="9">
    <location>
        <begin position="172"/>
        <end position="203"/>
    </location>
</feature>
<evidence type="ECO:0000256" key="5">
    <source>
        <dbReference type="ARBA" id="ARBA00022692"/>
    </source>
</evidence>
<feature type="transmembrane region" description="Helical" evidence="9">
    <location>
        <begin position="42"/>
        <end position="75"/>
    </location>
</feature>
<keyword evidence="5 9" id="KW-0812">Transmembrane</keyword>